<comment type="caution">
    <text evidence="2">The sequence shown here is derived from an EMBL/GenBank/DDBJ whole genome shotgun (WGS) entry which is preliminary data.</text>
</comment>
<feature type="region of interest" description="Disordered" evidence="1">
    <location>
        <begin position="1"/>
        <end position="50"/>
    </location>
</feature>
<evidence type="ECO:0000313" key="3">
    <source>
        <dbReference type="Proteomes" id="UP001200470"/>
    </source>
</evidence>
<protein>
    <submittedName>
        <fullName evidence="2">Uncharacterized protein</fullName>
    </submittedName>
</protein>
<dbReference type="RefSeq" id="WP_301637984.1">
    <property type="nucleotide sequence ID" value="NZ_JADYTN010000010.1"/>
</dbReference>
<organism evidence="2 3">
    <name type="scientific">Xylanibacter brevis</name>
    <dbReference type="NCBI Taxonomy" id="83231"/>
    <lineage>
        <taxon>Bacteria</taxon>
        <taxon>Pseudomonadati</taxon>
        <taxon>Bacteroidota</taxon>
        <taxon>Bacteroidia</taxon>
        <taxon>Bacteroidales</taxon>
        <taxon>Prevotellaceae</taxon>
        <taxon>Xylanibacter</taxon>
    </lineage>
</organism>
<feature type="compositionally biased region" description="Polar residues" evidence="1">
    <location>
        <begin position="39"/>
        <end position="49"/>
    </location>
</feature>
<dbReference type="Proteomes" id="UP001200470">
    <property type="component" value="Unassembled WGS sequence"/>
</dbReference>
<evidence type="ECO:0000256" key="1">
    <source>
        <dbReference type="SAM" id="MobiDB-lite"/>
    </source>
</evidence>
<feature type="compositionally biased region" description="Basic residues" evidence="1">
    <location>
        <begin position="71"/>
        <end position="80"/>
    </location>
</feature>
<feature type="compositionally biased region" description="Polar residues" evidence="1">
    <location>
        <begin position="96"/>
        <end position="110"/>
    </location>
</feature>
<gene>
    <name evidence="2" type="ORF">I6E12_06035</name>
</gene>
<dbReference type="EMBL" id="JADYTN010000010">
    <property type="protein sequence ID" value="MCF2563668.1"/>
    <property type="molecule type" value="Genomic_DNA"/>
</dbReference>
<name>A0ABS9CF86_9BACT</name>
<proteinExistence type="predicted"/>
<keyword evidence="3" id="KW-1185">Reference proteome</keyword>
<sequence>MPTRNYRQLDDLPPSWLAECPSATTEQHTAPHPTPAEADSSTFSPTQAFSRRIKPFPPILYIPTHHKSPSLALKTHRRHTAQQPPKTHPTRPKHPLTSTKTQPFTASIVGQTPRFRKARE</sequence>
<evidence type="ECO:0000313" key="2">
    <source>
        <dbReference type="EMBL" id="MCF2563668.1"/>
    </source>
</evidence>
<accession>A0ABS9CF86</accession>
<feature type="region of interest" description="Disordered" evidence="1">
    <location>
        <begin position="71"/>
        <end position="120"/>
    </location>
</feature>
<reference evidence="2 3" key="1">
    <citation type="submission" date="2020-12" db="EMBL/GenBank/DDBJ databases">
        <title>Whole genome sequences of gut porcine anaerobes.</title>
        <authorList>
            <person name="Kubasova T."/>
            <person name="Jahodarova E."/>
            <person name="Rychlik I."/>
        </authorList>
    </citation>
    <scope>NUCLEOTIDE SEQUENCE [LARGE SCALE GENOMIC DNA]</scope>
    <source>
        <strain evidence="2 3">An925</strain>
    </source>
</reference>